<feature type="signal peptide" evidence="3">
    <location>
        <begin position="1"/>
        <end position="20"/>
    </location>
</feature>
<dbReference type="InterPro" id="IPR001910">
    <property type="entry name" value="Inosine/uridine_hydrolase_dom"/>
</dbReference>
<dbReference type="PANTHER" id="PTHR12304:SF4">
    <property type="entry name" value="URIDINE NUCLEOSIDASE"/>
    <property type="match status" value="1"/>
</dbReference>
<dbReference type="Pfam" id="PF01156">
    <property type="entry name" value="IU_nuc_hydro"/>
    <property type="match status" value="1"/>
</dbReference>
<dbReference type="GO" id="GO:0005829">
    <property type="term" value="C:cytosol"/>
    <property type="evidence" value="ECO:0007669"/>
    <property type="project" value="TreeGrafter"/>
</dbReference>
<evidence type="ECO:0000313" key="6">
    <source>
        <dbReference type="Proteomes" id="UP000198858"/>
    </source>
</evidence>
<keyword evidence="3" id="KW-0732">Signal</keyword>
<organism evidence="5 6">
    <name type="scientific">Christiangramia echinicola</name>
    <dbReference type="NCBI Taxonomy" id="279359"/>
    <lineage>
        <taxon>Bacteria</taxon>
        <taxon>Pseudomonadati</taxon>
        <taxon>Bacteroidota</taxon>
        <taxon>Flavobacteriia</taxon>
        <taxon>Flavobacteriales</taxon>
        <taxon>Flavobacteriaceae</taxon>
        <taxon>Christiangramia</taxon>
    </lineage>
</organism>
<gene>
    <name evidence="5" type="ORF">SAMN04488552_3249</name>
</gene>
<keyword evidence="6" id="KW-1185">Reference proteome</keyword>
<keyword evidence="2" id="KW-0326">Glycosidase</keyword>
<dbReference type="RefSeq" id="WP_244270333.1">
    <property type="nucleotide sequence ID" value="NZ_LT629745.1"/>
</dbReference>
<dbReference type="PROSITE" id="PS51257">
    <property type="entry name" value="PROKAR_LIPOPROTEIN"/>
    <property type="match status" value="1"/>
</dbReference>
<dbReference type="InterPro" id="IPR023186">
    <property type="entry name" value="IUNH"/>
</dbReference>
<dbReference type="GO" id="GO:0006152">
    <property type="term" value="P:purine nucleoside catabolic process"/>
    <property type="evidence" value="ECO:0007669"/>
    <property type="project" value="TreeGrafter"/>
</dbReference>
<keyword evidence="1 5" id="KW-0378">Hydrolase</keyword>
<reference evidence="5 6" key="1">
    <citation type="submission" date="2016-10" db="EMBL/GenBank/DDBJ databases">
        <authorList>
            <person name="Varghese N."/>
            <person name="Submissions S."/>
        </authorList>
    </citation>
    <scope>NUCLEOTIDE SEQUENCE [LARGE SCALE GENOMIC DNA]</scope>
    <source>
        <strain evidence="5 6">Mar_2010_102</strain>
    </source>
</reference>
<proteinExistence type="predicted"/>
<feature type="domain" description="Inosine/uridine-preferring nucleoside hydrolase" evidence="4">
    <location>
        <begin position="100"/>
        <end position="334"/>
    </location>
</feature>
<evidence type="ECO:0000256" key="3">
    <source>
        <dbReference type="SAM" id="SignalP"/>
    </source>
</evidence>
<evidence type="ECO:0000256" key="1">
    <source>
        <dbReference type="ARBA" id="ARBA00022801"/>
    </source>
</evidence>
<dbReference type="STRING" id="1250231.SAMN04488552_3249"/>
<dbReference type="PANTHER" id="PTHR12304">
    <property type="entry name" value="INOSINE-URIDINE PREFERRING NUCLEOSIDE HYDROLASE"/>
    <property type="match status" value="1"/>
</dbReference>
<dbReference type="AlphaFoldDB" id="A0A1H1SFJ3"/>
<dbReference type="Proteomes" id="UP000198858">
    <property type="component" value="Chromosome I"/>
</dbReference>
<dbReference type="Gene3D" id="3.90.245.10">
    <property type="entry name" value="Ribonucleoside hydrolase-like"/>
    <property type="match status" value="1"/>
</dbReference>
<evidence type="ECO:0000256" key="2">
    <source>
        <dbReference type="ARBA" id="ARBA00023295"/>
    </source>
</evidence>
<feature type="chain" id="PRO_5009260021" evidence="3">
    <location>
        <begin position="21"/>
        <end position="381"/>
    </location>
</feature>
<accession>A0A1H1SFJ3</accession>
<dbReference type="InterPro" id="IPR036452">
    <property type="entry name" value="Ribo_hydro-like"/>
</dbReference>
<sequence length="381" mass="42328">MIYKTNIFLSIILISFIAACGSDSQKETGSAKLALLETTTNQDIDTADAMLLASSSLNNKPDQKSSLTKSIFKNSKKKIWVDADLAVGMKRYNREGYSDVDDAYALLQLFKAENIDIKGISTVFGNTRIDDAYRLSNEMVSDFAPYDIPVYKGAAEKINLEKVESNAAVEAMSAALRKDQMAILAIGPATNIGTLLLLYPELKSQIKEVVLVAGRRTATSYFEIGNPTAHHAPDLNFDLDNDAFRILFESGVKVVLCPFEISNKVWITAEDLDSMKNGDLATSWLAEKSKPWLRQWEQVGETGFNPFDVLASHYLIAPEDIISEELNANLEIHENDMLLGSPENNFKQYLICDSENGFPVTYCYGVVDGYHNKLMKSLINN</sequence>
<name>A0A1H1SFJ3_9FLAO</name>
<dbReference type="EMBL" id="LT629745">
    <property type="protein sequence ID" value="SDS46506.1"/>
    <property type="molecule type" value="Genomic_DNA"/>
</dbReference>
<evidence type="ECO:0000259" key="4">
    <source>
        <dbReference type="Pfam" id="PF01156"/>
    </source>
</evidence>
<evidence type="ECO:0000313" key="5">
    <source>
        <dbReference type="EMBL" id="SDS46506.1"/>
    </source>
</evidence>
<protein>
    <submittedName>
        <fullName evidence="5">Pyrimidine-specific ribonucleoside hydrolase</fullName>
    </submittedName>
</protein>
<dbReference type="GO" id="GO:0008477">
    <property type="term" value="F:purine nucleosidase activity"/>
    <property type="evidence" value="ECO:0007669"/>
    <property type="project" value="TreeGrafter"/>
</dbReference>
<dbReference type="SUPFAM" id="SSF53590">
    <property type="entry name" value="Nucleoside hydrolase"/>
    <property type="match status" value="1"/>
</dbReference>